<evidence type="ECO:0000256" key="1">
    <source>
        <dbReference type="SAM" id="MobiDB-lite"/>
    </source>
</evidence>
<dbReference type="Pfam" id="PF14333">
    <property type="entry name" value="DUF4389"/>
    <property type="match status" value="1"/>
</dbReference>
<keyword evidence="2" id="KW-1133">Transmembrane helix</keyword>
<keyword evidence="2" id="KW-0812">Transmembrane</keyword>
<keyword evidence="4" id="KW-1185">Reference proteome</keyword>
<organism evidence="3 4">
    <name type="scientific">Saccharospirillum salsuginis</name>
    <dbReference type="NCBI Taxonomy" id="418750"/>
    <lineage>
        <taxon>Bacteria</taxon>
        <taxon>Pseudomonadati</taxon>
        <taxon>Pseudomonadota</taxon>
        <taxon>Gammaproteobacteria</taxon>
        <taxon>Oceanospirillales</taxon>
        <taxon>Saccharospirillaceae</taxon>
        <taxon>Saccharospirillum</taxon>
    </lineage>
</organism>
<reference evidence="3" key="1">
    <citation type="journal article" date="2014" name="Int. J. Syst. Evol. Microbiol.">
        <title>Complete genome sequence of Corynebacterium casei LMG S-19264T (=DSM 44701T), isolated from a smear-ripened cheese.</title>
        <authorList>
            <consortium name="US DOE Joint Genome Institute (JGI-PGF)"/>
            <person name="Walter F."/>
            <person name="Albersmeier A."/>
            <person name="Kalinowski J."/>
            <person name="Ruckert C."/>
        </authorList>
    </citation>
    <scope>NUCLEOTIDE SEQUENCE</scope>
    <source>
        <strain evidence="3">KCTC 22169</strain>
    </source>
</reference>
<feature type="region of interest" description="Disordered" evidence="1">
    <location>
        <begin position="77"/>
        <end position="123"/>
    </location>
</feature>
<name>A0A918N9E1_9GAMM</name>
<dbReference type="Proteomes" id="UP000626148">
    <property type="component" value="Unassembled WGS sequence"/>
</dbReference>
<protein>
    <recommendedName>
        <fullName evidence="5">DUF4389 domain-containing protein</fullName>
    </recommendedName>
</protein>
<feature type="transmembrane region" description="Helical" evidence="2">
    <location>
        <begin position="20"/>
        <end position="46"/>
    </location>
</feature>
<sequence length="123" mass="14887">MATLDREEKERHGLRILFMILFWFILRLSYFVTGLMALVQWIWRWFETRPDGRLRRFSVSLARYQRQVVDFLLFNTPRKPFPFDDWPSSDVDAVRPEDENPIETDEPTDDNDARSDSDEERKD</sequence>
<proteinExistence type="predicted"/>
<gene>
    <name evidence="3" type="ORF">GCM10007392_17680</name>
</gene>
<comment type="caution">
    <text evidence="3">The sequence shown here is derived from an EMBL/GenBank/DDBJ whole genome shotgun (WGS) entry which is preliminary data.</text>
</comment>
<feature type="compositionally biased region" description="Basic and acidic residues" evidence="1">
    <location>
        <begin position="111"/>
        <end position="123"/>
    </location>
</feature>
<dbReference type="AlphaFoldDB" id="A0A918N9E1"/>
<dbReference type="InterPro" id="IPR025498">
    <property type="entry name" value="DUF4389"/>
</dbReference>
<dbReference type="RefSeq" id="WP_189608186.1">
    <property type="nucleotide sequence ID" value="NZ_BMXR01000004.1"/>
</dbReference>
<dbReference type="EMBL" id="BMXR01000004">
    <property type="protein sequence ID" value="GGX50934.1"/>
    <property type="molecule type" value="Genomic_DNA"/>
</dbReference>
<reference evidence="3" key="2">
    <citation type="submission" date="2020-09" db="EMBL/GenBank/DDBJ databases">
        <authorList>
            <person name="Sun Q."/>
            <person name="Kim S."/>
        </authorList>
    </citation>
    <scope>NUCLEOTIDE SEQUENCE</scope>
    <source>
        <strain evidence="3">KCTC 22169</strain>
    </source>
</reference>
<keyword evidence="2" id="KW-0472">Membrane</keyword>
<evidence type="ECO:0000256" key="2">
    <source>
        <dbReference type="SAM" id="Phobius"/>
    </source>
</evidence>
<feature type="compositionally biased region" description="Acidic residues" evidence="1">
    <location>
        <begin position="99"/>
        <end position="110"/>
    </location>
</feature>
<evidence type="ECO:0000313" key="3">
    <source>
        <dbReference type="EMBL" id="GGX50934.1"/>
    </source>
</evidence>
<accession>A0A918N9E1</accession>
<evidence type="ECO:0008006" key="5">
    <source>
        <dbReference type="Google" id="ProtNLM"/>
    </source>
</evidence>
<evidence type="ECO:0000313" key="4">
    <source>
        <dbReference type="Proteomes" id="UP000626148"/>
    </source>
</evidence>